<sequence length="77" mass="8497">MEIFRSNSGIGFVAMNQHVATFRSLAARRSFDNLYIDVKALLLCGIHGFRQGIGAALHLLEGVVLIHGWIASFHLMS</sequence>
<gene>
    <name evidence="1" type="ORF">FP2506_04065</name>
</gene>
<dbReference type="EMBL" id="AATP01000008">
    <property type="protein sequence ID" value="EAU40373.1"/>
    <property type="molecule type" value="Genomic_DNA"/>
</dbReference>
<dbReference type="HOGENOM" id="CLU_2632908_0_0_5"/>
<keyword evidence="1" id="KW-0560">Oxidoreductase</keyword>
<evidence type="ECO:0000313" key="1">
    <source>
        <dbReference type="EMBL" id="EAU40373.1"/>
    </source>
</evidence>
<name>Q0FZA5_9HYPH</name>
<comment type="caution">
    <text evidence="1">The sequence shown here is derived from an EMBL/GenBank/DDBJ whole genome shotgun (WGS) entry which is preliminary data.</text>
</comment>
<reference evidence="1 2" key="1">
    <citation type="journal article" date="2010" name="J. Bacteriol.">
        <title>Genome sequence of Fulvimarina pelagi HTCC2506T, a Mn(II)-oxidizing alphaproteobacterium possessing an aerobic anoxygenic photosynthetic gene cluster and Xanthorhodopsin.</title>
        <authorList>
            <person name="Kang I."/>
            <person name="Oh H.M."/>
            <person name="Lim S.I."/>
            <person name="Ferriera S."/>
            <person name="Giovannoni S.J."/>
            <person name="Cho J.C."/>
        </authorList>
    </citation>
    <scope>NUCLEOTIDE SEQUENCE [LARGE SCALE GENOMIC DNA]</scope>
    <source>
        <strain evidence="1 2">HTCC2506</strain>
    </source>
</reference>
<dbReference type="Proteomes" id="UP000004310">
    <property type="component" value="Unassembled WGS sequence"/>
</dbReference>
<organism evidence="1 2">
    <name type="scientific">Fulvimarina pelagi HTCC2506</name>
    <dbReference type="NCBI Taxonomy" id="314231"/>
    <lineage>
        <taxon>Bacteria</taxon>
        <taxon>Pseudomonadati</taxon>
        <taxon>Pseudomonadota</taxon>
        <taxon>Alphaproteobacteria</taxon>
        <taxon>Hyphomicrobiales</taxon>
        <taxon>Aurantimonadaceae</taxon>
        <taxon>Fulvimarina</taxon>
    </lineage>
</organism>
<protein>
    <submittedName>
        <fullName evidence="1">NADH dehydrogenase subunit A</fullName>
        <ecNumber evidence="1">1.6.5.3</ecNumber>
    </submittedName>
</protein>
<keyword evidence="2" id="KW-1185">Reference proteome</keyword>
<proteinExistence type="predicted"/>
<dbReference type="GO" id="GO:0016491">
    <property type="term" value="F:oxidoreductase activity"/>
    <property type="evidence" value="ECO:0007669"/>
    <property type="project" value="UniProtKB-KW"/>
</dbReference>
<dbReference type="AlphaFoldDB" id="Q0FZA5"/>
<accession>Q0FZA5</accession>
<dbReference type="EC" id="1.6.5.3" evidence="1"/>
<evidence type="ECO:0000313" key="2">
    <source>
        <dbReference type="Proteomes" id="UP000004310"/>
    </source>
</evidence>